<evidence type="ECO:0000313" key="2">
    <source>
        <dbReference type="Proteomes" id="UP000473885"/>
    </source>
</evidence>
<dbReference type="EMBL" id="SXDP01000006">
    <property type="protein sequence ID" value="NEZ47267.1"/>
    <property type="molecule type" value="Genomic_DNA"/>
</dbReference>
<dbReference type="SUPFAM" id="SSF53474">
    <property type="entry name" value="alpha/beta-Hydrolases"/>
    <property type="match status" value="1"/>
</dbReference>
<comment type="caution">
    <text evidence="1">The sequence shown here is derived from an EMBL/GenBank/DDBJ whole genome shotgun (WGS) entry which is preliminary data.</text>
</comment>
<protein>
    <submittedName>
        <fullName evidence="1">Alpha/beta hydrolase</fullName>
    </submittedName>
</protein>
<dbReference type="AlphaFoldDB" id="A0A6M0RBU6"/>
<dbReference type="InterPro" id="IPR029058">
    <property type="entry name" value="AB_hydrolase_fold"/>
</dbReference>
<dbReference type="Proteomes" id="UP000473885">
    <property type="component" value="Unassembled WGS sequence"/>
</dbReference>
<dbReference type="GO" id="GO:0016787">
    <property type="term" value="F:hydrolase activity"/>
    <property type="evidence" value="ECO:0007669"/>
    <property type="project" value="UniProtKB-KW"/>
</dbReference>
<reference evidence="1 2" key="1">
    <citation type="submission" date="2019-04" db="EMBL/GenBank/DDBJ databases">
        <title>Genome sequencing of Clostridium botulinum Groups I-IV and Clostridium butyricum.</title>
        <authorList>
            <person name="Brunt J."/>
            <person name="Van Vliet A.H.M."/>
            <person name="Stringer S.C."/>
            <person name="Carter A.T."/>
            <person name="Peck M.W."/>
        </authorList>
    </citation>
    <scope>NUCLEOTIDE SEQUENCE [LARGE SCALE GENOMIC DNA]</scope>
    <source>
        <strain evidence="1 2">IFR 18/094</strain>
    </source>
</reference>
<dbReference type="Gene3D" id="3.40.50.1820">
    <property type="entry name" value="alpha/beta hydrolase"/>
    <property type="match status" value="1"/>
</dbReference>
<accession>A0A6M0RBU6</accession>
<keyword evidence="2" id="KW-1185">Reference proteome</keyword>
<evidence type="ECO:0000313" key="1">
    <source>
        <dbReference type="EMBL" id="NEZ47267.1"/>
    </source>
</evidence>
<gene>
    <name evidence="1" type="ORF">FDF74_08625</name>
</gene>
<proteinExistence type="predicted"/>
<sequence length="254" mass="29030">MKKEKSKLHIIGDSHNKKILLIHGMGFYWEKCFSSIINELKKKYCLLIPELEGHNLDSVGEISSVYSSANNIIEEIYNYELSDLYAVYGISLGASIALEIALKRKLMIKKLILDGGQYESMGIMKKMYAYVISKEFQKVINGKHIKSYIQKQMGYLKNNDIDVLQNLTCRNIKFNCLYKAALAAYSYDVVNRPEKLDMDVTIMYGENEIYAKRSVAIVNKKCLKPLNVFECKGMGHGEALSKKPIEICKLIEKL</sequence>
<keyword evidence="1" id="KW-0378">Hydrolase</keyword>
<name>A0A6M0RBU6_9CLOT</name>
<dbReference type="RefSeq" id="WP_163249338.1">
    <property type="nucleotide sequence ID" value="NZ_SXDP01000006.1"/>
</dbReference>
<organism evidence="1 2">
    <name type="scientific">Clostridium niameyense</name>
    <dbReference type="NCBI Taxonomy" id="1622073"/>
    <lineage>
        <taxon>Bacteria</taxon>
        <taxon>Bacillati</taxon>
        <taxon>Bacillota</taxon>
        <taxon>Clostridia</taxon>
        <taxon>Eubacteriales</taxon>
        <taxon>Clostridiaceae</taxon>
        <taxon>Clostridium</taxon>
    </lineage>
</organism>